<dbReference type="GO" id="GO:0016020">
    <property type="term" value="C:membrane"/>
    <property type="evidence" value="ECO:0007669"/>
    <property type="project" value="UniProtKB-SubCell"/>
</dbReference>
<dbReference type="InterPro" id="IPR014472">
    <property type="entry name" value="CHOPT"/>
</dbReference>
<dbReference type="RefSeq" id="XP_052905689.1">
    <property type="nucleotide sequence ID" value="XM_053047864.1"/>
</dbReference>
<dbReference type="HOGENOM" id="CLU_742048_0_0_1"/>
<protein>
    <recommendedName>
        <fullName evidence="9">Ethanolaminephosphotransferase</fullName>
    </recommendedName>
</protein>
<feature type="transmembrane region" description="Helical" evidence="6">
    <location>
        <begin position="163"/>
        <end position="186"/>
    </location>
</feature>
<feature type="transmembrane region" description="Helical" evidence="6">
    <location>
        <begin position="73"/>
        <end position="92"/>
    </location>
</feature>
<name>A0A086J4R6_NEMA1</name>
<dbReference type="InterPro" id="IPR000462">
    <property type="entry name" value="CDP-OH_P_trans"/>
</dbReference>
<comment type="subcellular location">
    <subcellularLocation>
        <location evidence="1">Membrane</location>
    </subcellularLocation>
</comment>
<evidence type="ECO:0000256" key="1">
    <source>
        <dbReference type="ARBA" id="ARBA00004370"/>
    </source>
</evidence>
<feature type="transmembrane region" description="Helical" evidence="6">
    <location>
        <begin position="248"/>
        <end position="268"/>
    </location>
</feature>
<dbReference type="Proteomes" id="UP000054524">
    <property type="component" value="Unassembled WGS sequence"/>
</dbReference>
<feature type="transmembrane region" description="Helical" evidence="6">
    <location>
        <begin position="303"/>
        <end position="323"/>
    </location>
</feature>
<organism evidence="7 8">
    <name type="scientific">Nematocida ausubeli (strain ATCC PRA-371 / ERTm2)</name>
    <name type="common">Nematode killer fungus</name>
    <dbReference type="NCBI Taxonomy" id="1913371"/>
    <lineage>
        <taxon>Eukaryota</taxon>
        <taxon>Fungi</taxon>
        <taxon>Fungi incertae sedis</taxon>
        <taxon>Microsporidia</taxon>
        <taxon>Nematocida</taxon>
    </lineage>
</organism>
<keyword evidence="8" id="KW-1185">Reference proteome</keyword>
<dbReference type="PIRSF" id="PIRSF015665">
    <property type="entry name" value="CHOPT"/>
    <property type="match status" value="1"/>
</dbReference>
<proteinExistence type="inferred from homology"/>
<dbReference type="GO" id="GO:0008654">
    <property type="term" value="P:phospholipid biosynthetic process"/>
    <property type="evidence" value="ECO:0007669"/>
    <property type="project" value="InterPro"/>
</dbReference>
<feature type="transmembrane region" description="Helical" evidence="6">
    <location>
        <begin position="140"/>
        <end position="157"/>
    </location>
</feature>
<reference evidence="7 8" key="1">
    <citation type="journal article" date="2014" name="Genome Announc.">
        <title>Genome Sequence of the Microsporidian Species Nematocida sp1 Strain ERTm6 (ATCC PRA-372).</title>
        <authorList>
            <person name="Bakowski M.A."/>
            <person name="Priest M."/>
            <person name="Young S."/>
            <person name="Cuomo C.A."/>
            <person name="Troemel E.R."/>
        </authorList>
    </citation>
    <scope>NUCLEOTIDE SEQUENCE [LARGE SCALE GENOMIC DNA]</scope>
    <source>
        <strain evidence="7 8">ERTm6</strain>
    </source>
</reference>
<keyword evidence="3 5" id="KW-0808">Transferase</keyword>
<dbReference type="EMBL" id="AKIJ01000001">
    <property type="protein sequence ID" value="KFG27134.1"/>
    <property type="molecule type" value="Genomic_DNA"/>
</dbReference>
<gene>
    <name evidence="7" type="ORF">NESG_00209</name>
</gene>
<keyword evidence="6" id="KW-1133">Transmembrane helix</keyword>
<comment type="similarity">
    <text evidence="2 5">Belongs to the CDP-alcohol phosphatidyltransferase class-I family.</text>
</comment>
<comment type="caution">
    <text evidence="7">The sequence shown here is derived from an EMBL/GenBank/DDBJ whole genome shotgun (WGS) entry which is preliminary data.</text>
</comment>
<dbReference type="InterPro" id="IPR048254">
    <property type="entry name" value="CDP_ALCOHOL_P_TRANSF_CS"/>
</dbReference>
<evidence type="ECO:0000313" key="8">
    <source>
        <dbReference type="Proteomes" id="UP000054524"/>
    </source>
</evidence>
<evidence type="ECO:0000256" key="5">
    <source>
        <dbReference type="RuleBase" id="RU003750"/>
    </source>
</evidence>
<dbReference type="PANTHER" id="PTHR10414">
    <property type="entry name" value="ETHANOLAMINEPHOSPHOTRANSFERASE"/>
    <property type="match status" value="1"/>
</dbReference>
<sequence>MPLSNNRIKELLNYKFVGVDESFLYYHCQIKYWDRILNYIPMWVAPNAITLTGFIAMVIQTGIVWYLDSGLTGSIKCLPAVSAAFMWFYSTLDCLDGMQARRTGAKSPLGQLFDHGVDSIVCTLIIYCASSAIGLQKKRSVFFLLLCAQAVFYWVTTKEYYTGVFYLGFIGPTESIALGCIFFLLLSTVGKDRLLHFHPWIKKNFSLIIECICTFFWLVVTMYYLVYIELKTEFKTQATLILPEGIRTFPHILFIGSQILTAISLLNTSFIENNIVFYFYLAITTMEFSLFSIWTIFSHQLSMPIYIPARFMMLPLIANLVLVFATSKRASILISMIGTLAFIEYFLTTRDIIGKCLKVLGIPFFFNNYKAS</sequence>
<dbReference type="Pfam" id="PF01066">
    <property type="entry name" value="CDP-OH_P_transf"/>
    <property type="match status" value="1"/>
</dbReference>
<evidence type="ECO:0000256" key="6">
    <source>
        <dbReference type="SAM" id="Phobius"/>
    </source>
</evidence>
<feature type="transmembrane region" description="Helical" evidence="6">
    <location>
        <begin position="44"/>
        <end position="67"/>
    </location>
</feature>
<evidence type="ECO:0000256" key="3">
    <source>
        <dbReference type="ARBA" id="ARBA00022679"/>
    </source>
</evidence>
<dbReference type="PANTHER" id="PTHR10414:SF37">
    <property type="entry name" value="BB IN A BOXCAR, ISOFORM C"/>
    <property type="match status" value="1"/>
</dbReference>
<dbReference type="AlphaFoldDB" id="A0A086J4R6"/>
<feature type="transmembrane region" description="Helical" evidence="6">
    <location>
        <begin position="275"/>
        <end position="297"/>
    </location>
</feature>
<dbReference type="PROSITE" id="PS00379">
    <property type="entry name" value="CDP_ALCOHOL_P_TRANSF"/>
    <property type="match status" value="1"/>
</dbReference>
<feature type="transmembrane region" description="Helical" evidence="6">
    <location>
        <begin position="330"/>
        <end position="347"/>
    </location>
</feature>
<evidence type="ECO:0000313" key="7">
    <source>
        <dbReference type="EMBL" id="KFG27134.1"/>
    </source>
</evidence>
<dbReference type="InterPro" id="IPR043130">
    <property type="entry name" value="CDP-OH_PTrfase_TM_dom"/>
</dbReference>
<evidence type="ECO:0008006" key="9">
    <source>
        <dbReference type="Google" id="ProtNLM"/>
    </source>
</evidence>
<dbReference type="Gene3D" id="1.20.120.1760">
    <property type="match status" value="1"/>
</dbReference>
<evidence type="ECO:0000256" key="2">
    <source>
        <dbReference type="ARBA" id="ARBA00010441"/>
    </source>
</evidence>
<evidence type="ECO:0000256" key="4">
    <source>
        <dbReference type="ARBA" id="ARBA00023136"/>
    </source>
</evidence>
<feature type="transmembrane region" description="Helical" evidence="6">
    <location>
        <begin position="207"/>
        <end position="228"/>
    </location>
</feature>
<keyword evidence="6" id="KW-0812">Transmembrane</keyword>
<keyword evidence="4 6" id="KW-0472">Membrane</keyword>
<accession>A0A086J4R6</accession>
<dbReference type="GeneID" id="77675182"/>
<dbReference type="GO" id="GO:0016780">
    <property type="term" value="F:phosphotransferase activity, for other substituted phosphate groups"/>
    <property type="evidence" value="ECO:0007669"/>
    <property type="project" value="InterPro"/>
</dbReference>